<gene>
    <name evidence="2" type="ORF">DPM35_29560</name>
</gene>
<organism evidence="2 3">
    <name type="scientific">Mesorhizobium atlanticum</name>
    <dbReference type="NCBI Taxonomy" id="2233532"/>
    <lineage>
        <taxon>Bacteria</taxon>
        <taxon>Pseudomonadati</taxon>
        <taxon>Pseudomonadota</taxon>
        <taxon>Alphaproteobacteria</taxon>
        <taxon>Hyphomicrobiales</taxon>
        <taxon>Phyllobacteriaceae</taxon>
        <taxon>Mesorhizobium</taxon>
    </lineage>
</organism>
<sequence length="161" mass="17434">MAPAKTIWSYSSKTPLNQPRVRQAKDRIEQMAAVRFVSGIVGTLAVFAIATYCLTGSFTAVFVQAGLCVLLMQVAYSLAVVYLVWKQGLGALGAQDPNTLLRQLDTSLDRRVGRACAELRADRQYEGEQSPCAELTHDNTVAAVEPEDSHSVMMSAASPLI</sequence>
<feature type="transmembrane region" description="Helical" evidence="1">
    <location>
        <begin position="32"/>
        <end position="52"/>
    </location>
</feature>
<reference evidence="2 3" key="2">
    <citation type="submission" date="2018-07" db="EMBL/GenBank/DDBJ databases">
        <title>Diversity of Mesorhizobium strains in Brazil.</title>
        <authorList>
            <person name="Helene L.C.F."/>
            <person name="Dall'Agnol R."/>
            <person name="Delamuta J.R.M."/>
            <person name="Hungria M."/>
        </authorList>
    </citation>
    <scope>NUCLEOTIDE SEQUENCE [LARGE SCALE GENOMIC DNA]</scope>
    <source>
        <strain evidence="2 3">CNPSo 3140</strain>
    </source>
</reference>
<name>A0A330GH70_9HYPH</name>
<dbReference type="EMBL" id="QMBQ01000012">
    <property type="protein sequence ID" value="RAZ71728.1"/>
    <property type="molecule type" value="Genomic_DNA"/>
</dbReference>
<proteinExistence type="predicted"/>
<accession>A0A330GH70</accession>
<evidence type="ECO:0000313" key="3">
    <source>
        <dbReference type="Proteomes" id="UP000251956"/>
    </source>
</evidence>
<evidence type="ECO:0000313" key="2">
    <source>
        <dbReference type="EMBL" id="RAZ71728.1"/>
    </source>
</evidence>
<dbReference type="Proteomes" id="UP000251956">
    <property type="component" value="Unassembled WGS sequence"/>
</dbReference>
<keyword evidence="1" id="KW-0812">Transmembrane</keyword>
<comment type="caution">
    <text evidence="2">The sequence shown here is derived from an EMBL/GenBank/DDBJ whole genome shotgun (WGS) entry which is preliminary data.</text>
</comment>
<protein>
    <submittedName>
        <fullName evidence="2">Uncharacterized protein</fullName>
    </submittedName>
</protein>
<dbReference type="OrthoDB" id="9802759at2"/>
<keyword evidence="1" id="KW-1133">Transmembrane helix</keyword>
<keyword evidence="3" id="KW-1185">Reference proteome</keyword>
<feature type="transmembrane region" description="Helical" evidence="1">
    <location>
        <begin position="58"/>
        <end position="85"/>
    </location>
</feature>
<dbReference type="InterPro" id="IPR024239">
    <property type="entry name" value="SyrA"/>
</dbReference>
<dbReference type="Pfam" id="PF11089">
    <property type="entry name" value="SyrA"/>
    <property type="match status" value="1"/>
</dbReference>
<keyword evidence="1" id="KW-0472">Membrane</keyword>
<dbReference type="AlphaFoldDB" id="A0A330GH70"/>
<evidence type="ECO:0000256" key="1">
    <source>
        <dbReference type="SAM" id="Phobius"/>
    </source>
</evidence>
<reference evidence="3" key="1">
    <citation type="submission" date="2018-06" db="EMBL/GenBank/DDBJ databases">
        <authorList>
            <person name="Helene L.C."/>
            <person name="Dall'Agnol R."/>
            <person name="Delamuta J.R."/>
            <person name="Hungria M."/>
        </authorList>
    </citation>
    <scope>NUCLEOTIDE SEQUENCE [LARGE SCALE GENOMIC DNA]</scope>
    <source>
        <strain evidence="3">CNPSo 3140</strain>
    </source>
</reference>